<evidence type="ECO:0000313" key="2">
    <source>
        <dbReference type="EMBL" id="ORY96371.1"/>
    </source>
</evidence>
<comment type="caution">
    <text evidence="2">The sequence shown here is derived from an EMBL/GenBank/DDBJ whole genome shotgun (WGS) entry which is preliminary data.</text>
</comment>
<organism evidence="2 3">
    <name type="scientific">Syncephalastrum racemosum</name>
    <name type="common">Filamentous fungus</name>
    <dbReference type="NCBI Taxonomy" id="13706"/>
    <lineage>
        <taxon>Eukaryota</taxon>
        <taxon>Fungi</taxon>
        <taxon>Fungi incertae sedis</taxon>
        <taxon>Mucoromycota</taxon>
        <taxon>Mucoromycotina</taxon>
        <taxon>Mucoromycetes</taxon>
        <taxon>Mucorales</taxon>
        <taxon>Syncephalastraceae</taxon>
        <taxon>Syncephalastrum</taxon>
    </lineage>
</organism>
<accession>A0A1X2HC45</accession>
<protein>
    <submittedName>
        <fullName evidence="2">Uncharacterized protein</fullName>
    </submittedName>
</protein>
<evidence type="ECO:0000256" key="1">
    <source>
        <dbReference type="SAM" id="MobiDB-lite"/>
    </source>
</evidence>
<reference evidence="2 3" key="1">
    <citation type="submission" date="2016-07" db="EMBL/GenBank/DDBJ databases">
        <title>Pervasive Adenine N6-methylation of Active Genes in Fungi.</title>
        <authorList>
            <consortium name="DOE Joint Genome Institute"/>
            <person name="Mondo S.J."/>
            <person name="Dannebaum R.O."/>
            <person name="Kuo R.C."/>
            <person name="Labutti K."/>
            <person name="Haridas S."/>
            <person name="Kuo A."/>
            <person name="Salamov A."/>
            <person name="Ahrendt S.R."/>
            <person name="Lipzen A."/>
            <person name="Sullivan W."/>
            <person name="Andreopoulos W.B."/>
            <person name="Clum A."/>
            <person name="Lindquist E."/>
            <person name="Daum C."/>
            <person name="Ramamoorthy G.K."/>
            <person name="Gryganskyi A."/>
            <person name="Culley D."/>
            <person name="Magnuson J.K."/>
            <person name="James T.Y."/>
            <person name="O'Malley M.A."/>
            <person name="Stajich J.E."/>
            <person name="Spatafora J.W."/>
            <person name="Visel A."/>
            <person name="Grigoriev I.V."/>
        </authorList>
    </citation>
    <scope>NUCLEOTIDE SEQUENCE [LARGE SCALE GENOMIC DNA]</scope>
    <source>
        <strain evidence="2 3">NRRL 2496</strain>
    </source>
</reference>
<sequence>MSAFKRCLASVKADDDVPEEEVKSRVKDLVDHLETHGSDSRAAPSTVYSVSQTSSVINYGSNSSVTILATSSQAEVQQGAQSGAQPGDRQSDQHQAESLAHDQATAHGFHDKVFRCGYQYFKEGNNFEDIRTLNVMAKKLKPSSLGEWVDHLAHAIISSSMSGGNNDALKLACPALSILLVAELRLCSKTTSLSGIRSWVVDD</sequence>
<feature type="region of interest" description="Disordered" evidence="1">
    <location>
        <begin position="76"/>
        <end position="102"/>
    </location>
</feature>
<proteinExistence type="predicted"/>
<keyword evidence="3" id="KW-1185">Reference proteome</keyword>
<dbReference type="EMBL" id="MCGN01000005">
    <property type="protein sequence ID" value="ORY96371.1"/>
    <property type="molecule type" value="Genomic_DNA"/>
</dbReference>
<dbReference type="Proteomes" id="UP000242180">
    <property type="component" value="Unassembled WGS sequence"/>
</dbReference>
<dbReference type="AlphaFoldDB" id="A0A1X2HC45"/>
<gene>
    <name evidence="2" type="ORF">BCR43DRAFT_273760</name>
</gene>
<dbReference type="InParanoid" id="A0A1X2HC45"/>
<feature type="region of interest" description="Disordered" evidence="1">
    <location>
        <begin position="1"/>
        <end position="24"/>
    </location>
</feature>
<name>A0A1X2HC45_SYNRA</name>
<evidence type="ECO:0000313" key="3">
    <source>
        <dbReference type="Proteomes" id="UP000242180"/>
    </source>
</evidence>
<feature type="compositionally biased region" description="Basic and acidic residues" evidence="1">
    <location>
        <begin position="12"/>
        <end position="24"/>
    </location>
</feature>